<dbReference type="Gramene" id="MELO3C032640.2.1">
    <property type="protein sequence ID" value="MELO3C032640.2.1"/>
    <property type="gene ID" value="MELO3C032640.2"/>
</dbReference>
<accession>A0A9I9EF14</accession>
<proteinExistence type="predicted"/>
<name>A0A9I9EF14_CUCME</name>
<evidence type="ECO:0000313" key="1">
    <source>
        <dbReference type="EnsemblPlants" id="MELO3C032640.2.1"/>
    </source>
</evidence>
<dbReference type="AlphaFoldDB" id="A0A9I9EF14"/>
<dbReference type="EnsemblPlants" id="MELO3C032640.2.1">
    <property type="protein sequence ID" value="MELO3C032640.2.1"/>
    <property type="gene ID" value="MELO3C032640.2"/>
</dbReference>
<sequence length="46" mass="5375">MIFSSNFSGRLQSLLDTGGKRWRNPLNILKFRDITITLLDVVSWKH</sequence>
<reference evidence="1" key="1">
    <citation type="submission" date="2023-03" db="UniProtKB">
        <authorList>
            <consortium name="EnsemblPlants"/>
        </authorList>
    </citation>
    <scope>IDENTIFICATION</scope>
</reference>
<organism evidence="1">
    <name type="scientific">Cucumis melo</name>
    <name type="common">Muskmelon</name>
    <dbReference type="NCBI Taxonomy" id="3656"/>
    <lineage>
        <taxon>Eukaryota</taxon>
        <taxon>Viridiplantae</taxon>
        <taxon>Streptophyta</taxon>
        <taxon>Embryophyta</taxon>
        <taxon>Tracheophyta</taxon>
        <taxon>Spermatophyta</taxon>
        <taxon>Magnoliopsida</taxon>
        <taxon>eudicotyledons</taxon>
        <taxon>Gunneridae</taxon>
        <taxon>Pentapetalae</taxon>
        <taxon>rosids</taxon>
        <taxon>fabids</taxon>
        <taxon>Cucurbitales</taxon>
        <taxon>Cucurbitaceae</taxon>
        <taxon>Benincaseae</taxon>
        <taxon>Cucumis</taxon>
    </lineage>
</organism>
<protein>
    <submittedName>
        <fullName evidence="1">Uncharacterized protein</fullName>
    </submittedName>
</protein>